<evidence type="ECO:0000256" key="3">
    <source>
        <dbReference type="ARBA" id="ARBA00012516"/>
    </source>
</evidence>
<dbReference type="SUPFAM" id="SSF54001">
    <property type="entry name" value="Cysteine proteinases"/>
    <property type="match status" value="1"/>
</dbReference>
<dbReference type="InterPro" id="IPR000668">
    <property type="entry name" value="Peptidase_C1A_C"/>
</dbReference>
<dbReference type="PANTHER" id="PTHR12411">
    <property type="entry name" value="CYSTEINE PROTEASE FAMILY C1-RELATED"/>
    <property type="match status" value="1"/>
</dbReference>
<dbReference type="SMART" id="SM00645">
    <property type="entry name" value="Pept_C1"/>
    <property type="match status" value="1"/>
</dbReference>
<dbReference type="InterPro" id="IPR033157">
    <property type="entry name" value="CTSZ"/>
</dbReference>
<evidence type="ECO:0000256" key="11">
    <source>
        <dbReference type="SAM" id="MobiDB-lite"/>
    </source>
</evidence>
<dbReference type="InterPro" id="IPR038765">
    <property type="entry name" value="Papain-like_cys_pep_sf"/>
</dbReference>
<evidence type="ECO:0000256" key="4">
    <source>
        <dbReference type="ARBA" id="ARBA00022670"/>
    </source>
</evidence>
<keyword evidence="4" id="KW-0645">Protease</keyword>
<keyword evidence="5" id="KW-0732">Signal</keyword>
<keyword evidence="9" id="KW-1015">Disulfide bond</keyword>
<reference evidence="13" key="1">
    <citation type="journal article" date="2020" name="Ecol. Evol.">
        <title>Genome structure and content of the rice root-knot nematode (Meloidogyne graminicola).</title>
        <authorList>
            <person name="Phan N.T."/>
            <person name="Danchin E.G.J."/>
            <person name="Klopp C."/>
            <person name="Perfus-Barbeoch L."/>
            <person name="Kozlowski D.K."/>
            <person name="Koutsovoulos G.D."/>
            <person name="Lopez-Roques C."/>
            <person name="Bouchez O."/>
            <person name="Zahm M."/>
            <person name="Besnard G."/>
            <person name="Bellafiore S."/>
        </authorList>
    </citation>
    <scope>NUCLEOTIDE SEQUENCE</scope>
    <source>
        <strain evidence="13">VN-18</strain>
    </source>
</reference>
<dbReference type="CDD" id="cd02698">
    <property type="entry name" value="Peptidase_C1A_CathepsinX"/>
    <property type="match status" value="1"/>
</dbReference>
<dbReference type="OrthoDB" id="190265at2759"/>
<dbReference type="FunFam" id="3.90.70.10:FF:000158">
    <property type="entry name" value="CathePsin Z"/>
    <property type="match status" value="1"/>
</dbReference>
<dbReference type="AlphaFoldDB" id="A0A8S9ZRA3"/>
<evidence type="ECO:0000256" key="10">
    <source>
        <dbReference type="ARBA" id="ARBA00023180"/>
    </source>
</evidence>
<evidence type="ECO:0000256" key="5">
    <source>
        <dbReference type="ARBA" id="ARBA00022729"/>
    </source>
</evidence>
<keyword evidence="10" id="KW-0325">Glycoprotein</keyword>
<protein>
    <recommendedName>
        <fullName evidence="3">cathepsin X</fullName>
        <ecNumber evidence="3">3.4.18.1</ecNumber>
    </recommendedName>
</protein>
<dbReference type="Pfam" id="PF00112">
    <property type="entry name" value="Peptidase_C1"/>
    <property type="match status" value="1"/>
</dbReference>
<evidence type="ECO:0000313" key="14">
    <source>
        <dbReference type="Proteomes" id="UP000605970"/>
    </source>
</evidence>
<evidence type="ECO:0000256" key="8">
    <source>
        <dbReference type="ARBA" id="ARBA00023145"/>
    </source>
</evidence>
<evidence type="ECO:0000313" key="13">
    <source>
        <dbReference type="EMBL" id="KAF7635587.1"/>
    </source>
</evidence>
<sequence>MELRQMEEEESEEEEDEVIPWFSDWERMVEKEEEKKKQKRKNLSPHYSVQSIESHRNIRGPCLLRRNKPVQHRTYPRSYEFPGFEASIPRNWDWRNVNGINFCSPTRNQHIPVYCGGCWVFGSLGSLNDRFNIARKNRWPMTNISPQEIIACNGRGSCNGGTPEDVFEHAKTVGLVEEGCNNFKAINESLLKKKKLLKKINFFECSPFTRCGSCWPDKCFSIQNYTRYYIKDFGKVTGRLQMMSEIHNRGPISCLMGCTPNFDLNYTSGIYREFGEYPPNHIVSVTGWDWDEETKTEYWIVRNSWGEAWGERGWFRIVTSIFNGSRGDQYNMGIERECYFADPDVSNIN</sequence>
<comment type="similarity">
    <text evidence="2">Belongs to the peptidase C1 family.</text>
</comment>
<dbReference type="GO" id="GO:0016807">
    <property type="term" value="F:cysteine-type carboxypeptidase activity"/>
    <property type="evidence" value="ECO:0007669"/>
    <property type="project" value="UniProtKB-EC"/>
</dbReference>
<keyword evidence="8" id="KW-0865">Zymogen</keyword>
<dbReference type="InterPro" id="IPR013128">
    <property type="entry name" value="Peptidase_C1A"/>
</dbReference>
<dbReference type="EMBL" id="JABEBT010000040">
    <property type="protein sequence ID" value="KAF7635587.1"/>
    <property type="molecule type" value="Genomic_DNA"/>
</dbReference>
<evidence type="ECO:0000256" key="9">
    <source>
        <dbReference type="ARBA" id="ARBA00023157"/>
    </source>
</evidence>
<evidence type="ECO:0000256" key="7">
    <source>
        <dbReference type="ARBA" id="ARBA00022807"/>
    </source>
</evidence>
<dbReference type="GO" id="GO:0006508">
    <property type="term" value="P:proteolysis"/>
    <property type="evidence" value="ECO:0007669"/>
    <property type="project" value="UniProtKB-KW"/>
</dbReference>
<dbReference type="Gene3D" id="3.90.70.10">
    <property type="entry name" value="Cysteine proteinases"/>
    <property type="match status" value="1"/>
</dbReference>
<dbReference type="PROSITE" id="PS00640">
    <property type="entry name" value="THIOL_PROTEASE_ASN"/>
    <property type="match status" value="1"/>
</dbReference>
<evidence type="ECO:0000256" key="2">
    <source>
        <dbReference type="ARBA" id="ARBA00008455"/>
    </source>
</evidence>
<dbReference type="EC" id="3.4.18.1" evidence="3"/>
<organism evidence="13 14">
    <name type="scientific">Meloidogyne graminicola</name>
    <dbReference type="NCBI Taxonomy" id="189291"/>
    <lineage>
        <taxon>Eukaryota</taxon>
        <taxon>Metazoa</taxon>
        <taxon>Ecdysozoa</taxon>
        <taxon>Nematoda</taxon>
        <taxon>Chromadorea</taxon>
        <taxon>Rhabditida</taxon>
        <taxon>Tylenchina</taxon>
        <taxon>Tylenchomorpha</taxon>
        <taxon>Tylenchoidea</taxon>
        <taxon>Meloidogynidae</taxon>
        <taxon>Meloidogyninae</taxon>
        <taxon>Meloidogyne</taxon>
    </lineage>
</organism>
<comment type="catalytic activity">
    <reaction evidence="1">
        <text>Release of C-terminal amino acid residues with broad specificity, but lacks action on C-terminal proline. Shows weak endopeptidase activity.</text>
        <dbReference type="EC" id="3.4.18.1"/>
    </reaction>
</comment>
<evidence type="ECO:0000256" key="1">
    <source>
        <dbReference type="ARBA" id="ARBA00001594"/>
    </source>
</evidence>
<dbReference type="Proteomes" id="UP000605970">
    <property type="component" value="Unassembled WGS sequence"/>
</dbReference>
<keyword evidence="14" id="KW-1185">Reference proteome</keyword>
<gene>
    <name evidence="13" type="ORF">Mgra_00004975</name>
</gene>
<keyword evidence="7" id="KW-0788">Thiol protease</keyword>
<feature type="domain" description="Peptidase C1A papain C-terminal" evidence="12">
    <location>
        <begin position="88"/>
        <end position="342"/>
    </location>
</feature>
<evidence type="ECO:0000256" key="6">
    <source>
        <dbReference type="ARBA" id="ARBA00022801"/>
    </source>
</evidence>
<accession>A0A8S9ZRA3</accession>
<dbReference type="InterPro" id="IPR025661">
    <property type="entry name" value="Pept_asp_AS"/>
</dbReference>
<name>A0A8S9ZRA3_9BILA</name>
<evidence type="ECO:0000259" key="12">
    <source>
        <dbReference type="SMART" id="SM00645"/>
    </source>
</evidence>
<comment type="caution">
    <text evidence="13">The sequence shown here is derived from an EMBL/GenBank/DDBJ whole genome shotgun (WGS) entry which is preliminary data.</text>
</comment>
<feature type="region of interest" description="Disordered" evidence="11">
    <location>
        <begin position="33"/>
        <end position="54"/>
    </location>
</feature>
<proteinExistence type="inferred from homology"/>
<keyword evidence="6" id="KW-0378">Hydrolase</keyword>